<dbReference type="PANTHER" id="PTHR22916:SF51">
    <property type="entry name" value="GLYCOSYLTRANSFERASE EPSH-RELATED"/>
    <property type="match status" value="1"/>
</dbReference>
<evidence type="ECO:0000259" key="4">
    <source>
        <dbReference type="Pfam" id="PF00535"/>
    </source>
</evidence>
<dbReference type="GO" id="GO:0016758">
    <property type="term" value="F:hexosyltransferase activity"/>
    <property type="evidence" value="ECO:0007669"/>
    <property type="project" value="UniProtKB-ARBA"/>
</dbReference>
<gene>
    <name evidence="5" type="primary">epsJ_1</name>
    <name evidence="5" type="ORF">BcellWH2_00187</name>
</gene>
<dbReference type="PATRIC" id="fig|246787.4.peg.195"/>
<keyword evidence="2 5" id="KW-0808">Transferase</keyword>
<keyword evidence="3" id="KW-0472">Membrane</keyword>
<keyword evidence="3" id="KW-1133">Transmembrane helix</keyword>
<dbReference type="InterPro" id="IPR001173">
    <property type="entry name" value="Glyco_trans_2-like"/>
</dbReference>
<dbReference type="Proteomes" id="UP000061809">
    <property type="component" value="Chromosome"/>
</dbReference>
<proteinExistence type="predicted"/>
<name>A0A0P0FT55_9BACE</name>
<keyword evidence="3" id="KW-0812">Transmembrane</keyword>
<accession>A0A0P0FT55</accession>
<feature type="domain" description="Glycosyltransferase 2-like" evidence="4">
    <location>
        <begin position="10"/>
        <end position="171"/>
    </location>
</feature>
<reference evidence="5 6" key="1">
    <citation type="journal article" date="2015" name="Science">
        <title>Genetic determinants of in vivo fitness and diet responsiveness in multiple human gut Bacteroides.</title>
        <authorList>
            <person name="Wu M."/>
            <person name="McNulty N.P."/>
            <person name="Rodionov D.A."/>
            <person name="Khoroshkin M.S."/>
            <person name="Griffin N.W."/>
            <person name="Cheng J."/>
            <person name="Latreille P."/>
            <person name="Kerstetter R.A."/>
            <person name="Terrapon N."/>
            <person name="Henrissat B."/>
            <person name="Osterman A.L."/>
            <person name="Gordon J.I."/>
        </authorList>
    </citation>
    <scope>NUCLEOTIDE SEQUENCE [LARGE SCALE GENOMIC DNA]</scope>
    <source>
        <strain evidence="5 6">WH2</strain>
    </source>
</reference>
<sequence>MNDSNPIKVSVTVPVYNTEKFLPQCLDSLLGQTLKELEIILVDDGSTDQSGAICDDYAKRDSRIKVFHKSNGGSASARQLGLENSHGIYYIICDSDDWIEPTMYEEMFKAAIGNDADMVICDYFLNYPDGRQKKFVHSFDNFSQTTLIKNALTRKLPGSTCNKLVRLSVYKDNGLTWQSGINQGEDMYMLLQQLQLPLKLFYIPQTFYHYRRILNGNSYTNNPTIETFKQSEYINKWKLSNFSHSIYGRELFISTLNVAFMGIRTKGMHKACYYDFVNHNLSFGSFIKWKIYSLKSIIVFISMISYPVARLINKMSFRFFYK</sequence>
<dbReference type="Gene3D" id="3.90.550.10">
    <property type="entry name" value="Spore Coat Polysaccharide Biosynthesis Protein SpsA, Chain A"/>
    <property type="match status" value="1"/>
</dbReference>
<feature type="transmembrane region" description="Helical" evidence="3">
    <location>
        <begin position="292"/>
        <end position="312"/>
    </location>
</feature>
<evidence type="ECO:0000313" key="6">
    <source>
        <dbReference type="Proteomes" id="UP000061809"/>
    </source>
</evidence>
<dbReference type="Pfam" id="PF00535">
    <property type="entry name" value="Glycos_transf_2"/>
    <property type="match status" value="1"/>
</dbReference>
<dbReference type="PANTHER" id="PTHR22916">
    <property type="entry name" value="GLYCOSYLTRANSFERASE"/>
    <property type="match status" value="1"/>
</dbReference>
<evidence type="ECO:0000256" key="2">
    <source>
        <dbReference type="ARBA" id="ARBA00022679"/>
    </source>
</evidence>
<dbReference type="InterPro" id="IPR029044">
    <property type="entry name" value="Nucleotide-diphossugar_trans"/>
</dbReference>
<dbReference type="EMBL" id="CP012801">
    <property type="protein sequence ID" value="ALJ57463.1"/>
    <property type="molecule type" value="Genomic_DNA"/>
</dbReference>
<dbReference type="AlphaFoldDB" id="A0A0P0FT55"/>
<protein>
    <submittedName>
        <fullName evidence="5">Putative glycosyltransferase EpsJ</fullName>
        <ecNumber evidence="5">2.4.-.-</ecNumber>
    </submittedName>
</protein>
<dbReference type="CDD" id="cd00761">
    <property type="entry name" value="Glyco_tranf_GTA_type"/>
    <property type="match status" value="1"/>
</dbReference>
<dbReference type="KEGG" id="bcel:BcellWH2_00187"/>
<keyword evidence="1 5" id="KW-0328">Glycosyltransferase</keyword>
<organism evidence="5 6">
    <name type="scientific">Bacteroides cellulosilyticus</name>
    <dbReference type="NCBI Taxonomy" id="246787"/>
    <lineage>
        <taxon>Bacteria</taxon>
        <taxon>Pseudomonadati</taxon>
        <taxon>Bacteroidota</taxon>
        <taxon>Bacteroidia</taxon>
        <taxon>Bacteroidales</taxon>
        <taxon>Bacteroidaceae</taxon>
        <taxon>Bacteroides</taxon>
    </lineage>
</organism>
<dbReference type="SUPFAM" id="SSF53448">
    <property type="entry name" value="Nucleotide-diphospho-sugar transferases"/>
    <property type="match status" value="1"/>
</dbReference>
<dbReference type="EC" id="2.4.-.-" evidence="5"/>
<evidence type="ECO:0000313" key="5">
    <source>
        <dbReference type="EMBL" id="ALJ57463.1"/>
    </source>
</evidence>
<evidence type="ECO:0000256" key="1">
    <source>
        <dbReference type="ARBA" id="ARBA00022676"/>
    </source>
</evidence>
<dbReference type="RefSeq" id="WP_029427036.1">
    <property type="nucleotide sequence ID" value="NZ_CP012801.1"/>
</dbReference>
<evidence type="ECO:0000256" key="3">
    <source>
        <dbReference type="SAM" id="Phobius"/>
    </source>
</evidence>